<accession>A0A543CXS9</accession>
<dbReference type="Proteomes" id="UP000315677">
    <property type="component" value="Unassembled WGS sequence"/>
</dbReference>
<dbReference type="EMBL" id="VFPA01000008">
    <property type="protein sequence ID" value="TQM01895.1"/>
    <property type="molecule type" value="Genomic_DNA"/>
</dbReference>
<gene>
    <name evidence="1" type="ORF">FB558_8414</name>
</gene>
<name>A0A543CXS9_9PSEU</name>
<proteinExistence type="predicted"/>
<dbReference type="RefSeq" id="WP_281288726.1">
    <property type="nucleotide sequence ID" value="NZ_VFPA01000008.1"/>
</dbReference>
<reference evidence="1 2" key="1">
    <citation type="submission" date="2019-06" db="EMBL/GenBank/DDBJ databases">
        <title>Sequencing the genomes of 1000 actinobacteria strains.</title>
        <authorList>
            <person name="Klenk H.-P."/>
        </authorList>
    </citation>
    <scope>NUCLEOTIDE SEQUENCE [LARGE SCALE GENOMIC DNA]</scope>
    <source>
        <strain evidence="1 2">DSM 45301</strain>
    </source>
</reference>
<keyword evidence="2" id="KW-1185">Reference proteome</keyword>
<comment type="caution">
    <text evidence="1">The sequence shown here is derived from an EMBL/GenBank/DDBJ whole genome shotgun (WGS) entry which is preliminary data.</text>
</comment>
<organism evidence="1 2">
    <name type="scientific">Pseudonocardia kunmingensis</name>
    <dbReference type="NCBI Taxonomy" id="630975"/>
    <lineage>
        <taxon>Bacteria</taxon>
        <taxon>Bacillati</taxon>
        <taxon>Actinomycetota</taxon>
        <taxon>Actinomycetes</taxon>
        <taxon>Pseudonocardiales</taxon>
        <taxon>Pseudonocardiaceae</taxon>
        <taxon>Pseudonocardia</taxon>
    </lineage>
</organism>
<protein>
    <submittedName>
        <fullName evidence="1">Uncharacterized protein</fullName>
    </submittedName>
</protein>
<evidence type="ECO:0000313" key="2">
    <source>
        <dbReference type="Proteomes" id="UP000315677"/>
    </source>
</evidence>
<dbReference type="AlphaFoldDB" id="A0A543CXS9"/>
<sequence>MSAYGHRAVTCGDLRASLAFHLLPAREAHRRDHAAGSRVPDQR</sequence>
<evidence type="ECO:0000313" key="1">
    <source>
        <dbReference type="EMBL" id="TQM01895.1"/>
    </source>
</evidence>